<evidence type="ECO:0000313" key="1">
    <source>
        <dbReference type="Proteomes" id="UP000887579"/>
    </source>
</evidence>
<organism evidence="1 2">
    <name type="scientific">Panagrolaimus sp. ES5</name>
    <dbReference type="NCBI Taxonomy" id="591445"/>
    <lineage>
        <taxon>Eukaryota</taxon>
        <taxon>Metazoa</taxon>
        <taxon>Ecdysozoa</taxon>
        <taxon>Nematoda</taxon>
        <taxon>Chromadorea</taxon>
        <taxon>Rhabditida</taxon>
        <taxon>Tylenchina</taxon>
        <taxon>Panagrolaimomorpha</taxon>
        <taxon>Panagrolaimoidea</taxon>
        <taxon>Panagrolaimidae</taxon>
        <taxon>Panagrolaimus</taxon>
    </lineage>
</organism>
<dbReference type="WBParaSite" id="ES5_v2.g15820.t1">
    <property type="protein sequence ID" value="ES5_v2.g15820.t1"/>
    <property type="gene ID" value="ES5_v2.g15820"/>
</dbReference>
<evidence type="ECO:0000313" key="2">
    <source>
        <dbReference type="WBParaSite" id="ES5_v2.g15820.t1"/>
    </source>
</evidence>
<name>A0AC34FF31_9BILA</name>
<accession>A0AC34FF31</accession>
<dbReference type="Proteomes" id="UP000887579">
    <property type="component" value="Unplaced"/>
</dbReference>
<reference evidence="2" key="1">
    <citation type="submission" date="2022-11" db="UniProtKB">
        <authorList>
            <consortium name="WormBaseParasite"/>
        </authorList>
    </citation>
    <scope>IDENTIFICATION</scope>
</reference>
<sequence>MSEAEKKEESGASVNENLLSPSAATGDNTENNSVTFQIQRISSLNVYGSVYGNVYVGDTFKKTIPGVKNNNVSNANKRNGANIDIKIDLDHIDKVNEVSEIKGDLHMSVCNNTCVSFKRKSPIENLGSQSKQRKY</sequence>
<protein>
    <submittedName>
        <fullName evidence="2">Uncharacterized protein</fullName>
    </submittedName>
</protein>
<proteinExistence type="predicted"/>